<evidence type="ECO:0000313" key="3">
    <source>
        <dbReference type="Proteomes" id="UP001179181"/>
    </source>
</evidence>
<dbReference type="PANTHER" id="PTHR30547:SF5">
    <property type="entry name" value="NUCLEASE YHCG-RELATED"/>
    <property type="match status" value="1"/>
</dbReference>
<dbReference type="Gene3D" id="3.40.1350.10">
    <property type="match status" value="1"/>
</dbReference>
<dbReference type="PANTHER" id="PTHR30547">
    <property type="entry name" value="UNCHARACTERIZED PROTEIN YHCG-RELATED"/>
    <property type="match status" value="1"/>
</dbReference>
<dbReference type="GO" id="GO:0004519">
    <property type="term" value="F:endonuclease activity"/>
    <property type="evidence" value="ECO:0007669"/>
    <property type="project" value="UniProtKB-KW"/>
</dbReference>
<proteinExistence type="predicted"/>
<dbReference type="InterPro" id="IPR011856">
    <property type="entry name" value="tRNA_endonuc-like_dom_sf"/>
</dbReference>
<dbReference type="EMBL" id="JAASQJ010000004">
    <property type="protein sequence ID" value="NIJ55215.1"/>
    <property type="molecule type" value="Genomic_DNA"/>
</dbReference>
<gene>
    <name evidence="2" type="ORF">FHS68_004402</name>
</gene>
<dbReference type="InterPro" id="IPR009362">
    <property type="entry name" value="YhcG_C"/>
</dbReference>
<dbReference type="Proteomes" id="UP001179181">
    <property type="component" value="Unassembled WGS sequence"/>
</dbReference>
<evidence type="ECO:0000259" key="1">
    <source>
        <dbReference type="Pfam" id="PF06250"/>
    </source>
</evidence>
<name>A0ABX0UTU5_9BACT</name>
<comment type="caution">
    <text evidence="2">The sequence shown here is derived from an EMBL/GenBank/DDBJ whole genome shotgun (WGS) entry which is preliminary data.</text>
</comment>
<dbReference type="InterPro" id="IPR053148">
    <property type="entry name" value="PD-DEXK-like_domain"/>
</dbReference>
<organism evidence="2 3">
    <name type="scientific">Dyadobacter arcticus</name>
    <dbReference type="NCBI Taxonomy" id="1078754"/>
    <lineage>
        <taxon>Bacteria</taxon>
        <taxon>Pseudomonadati</taxon>
        <taxon>Bacteroidota</taxon>
        <taxon>Cytophagia</taxon>
        <taxon>Cytophagales</taxon>
        <taxon>Spirosomataceae</taxon>
        <taxon>Dyadobacter</taxon>
    </lineage>
</organism>
<keyword evidence="3" id="KW-1185">Reference proteome</keyword>
<accession>A0ABX0UTU5</accession>
<protein>
    <submittedName>
        <fullName evidence="2">RecB family endonuclease NucS</fullName>
    </submittedName>
</protein>
<dbReference type="Pfam" id="PF06250">
    <property type="entry name" value="YhcG_C"/>
    <property type="match status" value="1"/>
</dbReference>
<keyword evidence="2" id="KW-0255">Endonuclease</keyword>
<evidence type="ECO:0000313" key="2">
    <source>
        <dbReference type="EMBL" id="NIJ55215.1"/>
    </source>
</evidence>
<keyword evidence="2" id="KW-0378">Hydrolase</keyword>
<sequence length="129" mass="15213">MELGNGFAFVARQKRLHIEGDEFFVDLVFYNRLLQCFVIIEIKTSKLSHQDIGQLQMYVNYYDRFEKRDFENPTIGILLCADKNNAVVKISLPEDNKTIIASEYKLYLPSEKQLIDEMNKEIEKLQKEE</sequence>
<feature type="domain" description="YhcG PDDEXK nuclease" evidence="1">
    <location>
        <begin position="1"/>
        <end position="114"/>
    </location>
</feature>
<reference evidence="2 3" key="1">
    <citation type="submission" date="2020-03" db="EMBL/GenBank/DDBJ databases">
        <title>Genomic Encyclopedia of Type Strains, Phase IV (KMG-IV): sequencing the most valuable type-strain genomes for metagenomic binning, comparative biology and taxonomic classification.</title>
        <authorList>
            <person name="Goeker M."/>
        </authorList>
    </citation>
    <scope>NUCLEOTIDE SEQUENCE [LARGE SCALE GENOMIC DNA]</scope>
    <source>
        <strain evidence="2 3">DSM 102865</strain>
    </source>
</reference>
<keyword evidence="2" id="KW-0540">Nuclease</keyword>